<dbReference type="InterPro" id="IPR008271">
    <property type="entry name" value="Ser/Thr_kinase_AS"/>
</dbReference>
<evidence type="ECO:0000313" key="24">
    <source>
        <dbReference type="EMBL" id="CAN65704.1"/>
    </source>
</evidence>
<dbReference type="AlphaFoldDB" id="A5BIW6"/>
<keyword evidence="15" id="KW-1015">Disulfide bond</keyword>
<dbReference type="Pfam" id="PF07714">
    <property type="entry name" value="PK_Tyr_Ser-Thr"/>
    <property type="match status" value="1"/>
</dbReference>
<dbReference type="CDD" id="cd14066">
    <property type="entry name" value="STKc_IRAK"/>
    <property type="match status" value="1"/>
</dbReference>
<evidence type="ECO:0000256" key="8">
    <source>
        <dbReference type="ARBA" id="ARBA00022729"/>
    </source>
</evidence>
<dbReference type="SMART" id="SM00220">
    <property type="entry name" value="S_TKc"/>
    <property type="match status" value="1"/>
</dbReference>
<evidence type="ECO:0000256" key="19">
    <source>
        <dbReference type="ARBA" id="ARBA00048679"/>
    </source>
</evidence>
<proteinExistence type="predicted"/>
<dbReference type="SMART" id="SM00108">
    <property type="entry name" value="B_lectin"/>
    <property type="match status" value="1"/>
</dbReference>
<dbReference type="GO" id="GO:0005524">
    <property type="term" value="F:ATP binding"/>
    <property type="evidence" value="ECO:0007669"/>
    <property type="project" value="UniProtKB-KW"/>
</dbReference>
<dbReference type="InterPro" id="IPR000719">
    <property type="entry name" value="Prot_kinase_dom"/>
</dbReference>
<dbReference type="EC" id="2.7.11.1" evidence="2"/>
<keyword evidence="3" id="KW-1003">Cell membrane</keyword>
<evidence type="ECO:0000256" key="12">
    <source>
        <dbReference type="ARBA" id="ARBA00022840"/>
    </source>
</evidence>
<dbReference type="CDD" id="cd00028">
    <property type="entry name" value="B_lectin"/>
    <property type="match status" value="1"/>
</dbReference>
<dbReference type="Pfam" id="PF01453">
    <property type="entry name" value="B_lectin"/>
    <property type="match status" value="1"/>
</dbReference>
<dbReference type="GO" id="GO:0030246">
    <property type="term" value="F:carbohydrate binding"/>
    <property type="evidence" value="ECO:0007669"/>
    <property type="project" value="UniProtKB-KW"/>
</dbReference>
<evidence type="ECO:0000256" key="6">
    <source>
        <dbReference type="ARBA" id="ARBA00022679"/>
    </source>
</evidence>
<keyword evidence="17" id="KW-0325">Glycoprotein</keyword>
<evidence type="ECO:0000256" key="1">
    <source>
        <dbReference type="ARBA" id="ARBA00004251"/>
    </source>
</evidence>
<accession>A5BIW6</accession>
<evidence type="ECO:0000256" key="15">
    <source>
        <dbReference type="ARBA" id="ARBA00023157"/>
    </source>
</evidence>
<keyword evidence="14" id="KW-0472">Membrane</keyword>
<comment type="catalytic activity">
    <reaction evidence="19">
        <text>L-seryl-[protein] + ATP = O-phospho-L-seryl-[protein] + ADP + H(+)</text>
        <dbReference type="Rhea" id="RHEA:17989"/>
        <dbReference type="Rhea" id="RHEA-COMP:9863"/>
        <dbReference type="Rhea" id="RHEA-COMP:11604"/>
        <dbReference type="ChEBI" id="CHEBI:15378"/>
        <dbReference type="ChEBI" id="CHEBI:29999"/>
        <dbReference type="ChEBI" id="CHEBI:30616"/>
        <dbReference type="ChEBI" id="CHEBI:83421"/>
        <dbReference type="ChEBI" id="CHEBI:456216"/>
        <dbReference type="EC" id="2.7.11.1"/>
    </reaction>
</comment>
<evidence type="ECO:0000259" key="23">
    <source>
        <dbReference type="PROSITE" id="PS50948"/>
    </source>
</evidence>
<dbReference type="SUPFAM" id="SSF51110">
    <property type="entry name" value="alpha-D-mannose-specific plant lectins"/>
    <property type="match status" value="1"/>
</dbReference>
<dbReference type="Gene3D" id="3.30.200.20">
    <property type="entry name" value="Phosphorylase Kinase, domain 1"/>
    <property type="match status" value="1"/>
</dbReference>
<evidence type="ECO:0000256" key="14">
    <source>
        <dbReference type="ARBA" id="ARBA00023136"/>
    </source>
</evidence>
<dbReference type="PROSITE" id="PS00108">
    <property type="entry name" value="PROTEIN_KINASE_ST"/>
    <property type="match status" value="1"/>
</dbReference>
<keyword evidence="12" id="KW-0067">ATP-binding</keyword>
<dbReference type="InterPro" id="IPR001245">
    <property type="entry name" value="Ser-Thr/Tyr_kinase_cat_dom"/>
</dbReference>
<feature type="signal peptide" evidence="20">
    <location>
        <begin position="1"/>
        <end position="29"/>
    </location>
</feature>
<dbReference type="Gene3D" id="1.10.510.10">
    <property type="entry name" value="Transferase(Phosphotransferase) domain 1"/>
    <property type="match status" value="1"/>
</dbReference>
<dbReference type="Gene3D" id="2.90.10.10">
    <property type="entry name" value="Bulb-type lectin domain"/>
    <property type="match status" value="1"/>
</dbReference>
<dbReference type="EMBL" id="AM461042">
    <property type="protein sequence ID" value="CAN65704.1"/>
    <property type="molecule type" value="Genomic_DNA"/>
</dbReference>
<feature type="chain" id="PRO_5002679861" description="non-specific serine/threonine protein kinase" evidence="20">
    <location>
        <begin position="30"/>
        <end position="683"/>
    </location>
</feature>
<dbReference type="InterPro" id="IPR036426">
    <property type="entry name" value="Bulb-type_lectin_dom_sf"/>
</dbReference>
<keyword evidence="13" id="KW-1133">Transmembrane helix</keyword>
<evidence type="ECO:0000256" key="10">
    <source>
        <dbReference type="ARBA" id="ARBA00022741"/>
    </source>
</evidence>
<dbReference type="PROSITE" id="PS50948">
    <property type="entry name" value="PAN"/>
    <property type="match status" value="1"/>
</dbReference>
<dbReference type="PROSITE" id="PS50927">
    <property type="entry name" value="BULB_LECTIN"/>
    <property type="match status" value="1"/>
</dbReference>
<dbReference type="GO" id="GO:0004674">
    <property type="term" value="F:protein serine/threonine kinase activity"/>
    <property type="evidence" value="ECO:0007669"/>
    <property type="project" value="UniProtKB-KW"/>
</dbReference>
<dbReference type="InterPro" id="IPR003609">
    <property type="entry name" value="Pan_app"/>
</dbReference>
<keyword evidence="8 20" id="KW-0732">Signal</keyword>
<dbReference type="FunFam" id="2.90.10.10:FF:000009">
    <property type="entry name" value="Receptor-like serine/threonine-protein kinase SD1-8"/>
    <property type="match status" value="1"/>
</dbReference>
<sequence>MGSSECLGSAILSLILSCVWLGGPCSCSARTDSIKLGEGLPFSENLLVSAQGTFTLGFFSLDTGTYLGIWYTSDVNNKKVWVANRDKPISGTNANLMLDGNGTLMIIHSGGDPIVLNSNQASGNSIATLLDSGNFVVAELNTDGSVKQTLWESFDDPTDTLLPGMKLGINLKTRQNWSLASWINEQVPAPGTFTLEWNGTQLIYFSYSVQDGAISKWVLNSRGGFFDTHGTLFVKEDMCDRYDKYPGCAVQEPPTCRSRDYQFMKQSVLNSGYPSLMNIDTSLGLSDCQAICRNNCSCTACNTVFTNGTGCQFWRDKLPRAQVGDANQEELYVLSSSEDIGDGKMGETSCKRRKSSTANTLSDSKDIDNVKQFSLVSVMAATNNFSDENKIGKGGFGPVYKGKLSTGQEIAVKRLSRDSEQGSAQFYNERLIAKQQHRNLVRILGYCIEGEEKMLIYEFMPNRSLEDVLFAPAGRKGLDWNTRCNIIEGIAQGLDYLHKHSRLNMVHRDLKASNILLDHDMNPKISDFGTARIFEPNASEVKTNNIVGTPGFMPPEYAMWGVYSRKTDVYSFGVLLLEIVSREMNIPCGSKDGAGNLVNHAWKLWGEGNSLELVDPAVRDPHSATQMLRCIHVALLCVQNSAEERPTMSQMIKTQGGNSVRVIYVLARVERKSTYNDQRPANQ</sequence>
<dbReference type="FunFam" id="1.10.510.10:FF:000060">
    <property type="entry name" value="G-type lectin S-receptor-like serine/threonine-protein kinase"/>
    <property type="match status" value="1"/>
</dbReference>
<evidence type="ECO:0000256" key="20">
    <source>
        <dbReference type="SAM" id="SignalP"/>
    </source>
</evidence>
<feature type="domain" description="Protein kinase" evidence="21">
    <location>
        <begin position="385"/>
        <end position="665"/>
    </location>
</feature>
<dbReference type="InterPro" id="IPR011009">
    <property type="entry name" value="Kinase-like_dom_sf"/>
</dbReference>
<dbReference type="ExpressionAtlas" id="A5BIW6">
    <property type="expression patterns" value="baseline"/>
</dbReference>
<reference evidence="24" key="1">
    <citation type="journal article" date="2007" name="PLoS ONE">
        <title>The first genome sequence of an elite grapevine cultivar (Pinot noir Vitis vinifera L.): coping with a highly heterozygous genome.</title>
        <authorList>
            <person name="Velasco R."/>
            <person name="Zharkikh A."/>
            <person name="Troggio M."/>
            <person name="Cartwright D.A."/>
            <person name="Cestaro A."/>
            <person name="Pruss D."/>
            <person name="Pindo M."/>
            <person name="FitzGerald L.M."/>
            <person name="Vezzulli S."/>
            <person name="Reid J."/>
            <person name="Malacarne G."/>
            <person name="Iliev D."/>
            <person name="Coppola G."/>
            <person name="Wardell B."/>
            <person name="Micheletti D."/>
            <person name="Macalma T."/>
            <person name="Facci M."/>
            <person name="Mitchell J.T."/>
            <person name="Perazzolli M."/>
            <person name="Eldredge G."/>
            <person name="Gatto P."/>
            <person name="Oyzerski R."/>
            <person name="Moretto M."/>
            <person name="Gutin N."/>
            <person name="Stefanini M."/>
            <person name="Chen Y."/>
            <person name="Segala C."/>
            <person name="Davenport C."/>
            <person name="Dematte L."/>
            <person name="Mraz A."/>
            <person name="Battilana J."/>
            <person name="Stormo K."/>
            <person name="Costa F."/>
            <person name="Tao Q."/>
            <person name="Si-Ammour A."/>
            <person name="Harkins T."/>
            <person name="Lackey A."/>
            <person name="Perbost C."/>
            <person name="Taillon B."/>
            <person name="Stella A."/>
            <person name="Solovyev V."/>
            <person name="Fawcett J.A."/>
            <person name="Sterck L."/>
            <person name="Vandepoele K."/>
            <person name="Grando S.M."/>
            <person name="Toppo S."/>
            <person name="Moser C."/>
            <person name="Lanchbury J."/>
            <person name="Bogden R."/>
            <person name="Skolnick M."/>
            <person name="Sgaramella V."/>
            <person name="Bhatnagar S.K."/>
            <person name="Fontana P."/>
            <person name="Gutin A."/>
            <person name="Van de Peer Y."/>
            <person name="Salamini F."/>
            <person name="Viola R."/>
        </authorList>
    </citation>
    <scope>NUCLEOTIDE SEQUENCE</scope>
</reference>
<evidence type="ECO:0000256" key="11">
    <source>
        <dbReference type="ARBA" id="ARBA00022777"/>
    </source>
</evidence>
<feature type="domain" description="Bulb-type lectin" evidence="22">
    <location>
        <begin position="31"/>
        <end position="150"/>
    </location>
</feature>
<gene>
    <name evidence="24" type="ORF">VITISV_001743</name>
</gene>
<evidence type="ECO:0000259" key="21">
    <source>
        <dbReference type="PROSITE" id="PS50011"/>
    </source>
</evidence>
<keyword evidence="9" id="KW-0430">Lectin</keyword>
<keyword evidence="4" id="KW-0723">Serine/threonine-protein kinase</keyword>
<keyword evidence="16" id="KW-0675">Receptor</keyword>
<evidence type="ECO:0000256" key="3">
    <source>
        <dbReference type="ARBA" id="ARBA00022475"/>
    </source>
</evidence>
<keyword evidence="6" id="KW-0808">Transferase</keyword>
<dbReference type="SUPFAM" id="SSF56112">
    <property type="entry name" value="Protein kinase-like (PK-like)"/>
    <property type="match status" value="1"/>
</dbReference>
<dbReference type="Pfam" id="PF08276">
    <property type="entry name" value="PAN_2"/>
    <property type="match status" value="1"/>
</dbReference>
<keyword evidence="10" id="KW-0547">Nucleotide-binding</keyword>
<evidence type="ECO:0000259" key="22">
    <source>
        <dbReference type="PROSITE" id="PS50927"/>
    </source>
</evidence>
<dbReference type="PANTHER" id="PTHR27002:SF1063">
    <property type="entry name" value="RECEPTOR-LIKE SERINE_THREONINE-PROTEIN KINASE"/>
    <property type="match status" value="1"/>
</dbReference>
<organism evidence="24">
    <name type="scientific">Vitis vinifera</name>
    <name type="common">Grape</name>
    <dbReference type="NCBI Taxonomy" id="29760"/>
    <lineage>
        <taxon>Eukaryota</taxon>
        <taxon>Viridiplantae</taxon>
        <taxon>Streptophyta</taxon>
        <taxon>Embryophyta</taxon>
        <taxon>Tracheophyta</taxon>
        <taxon>Spermatophyta</taxon>
        <taxon>Magnoliopsida</taxon>
        <taxon>eudicotyledons</taxon>
        <taxon>Gunneridae</taxon>
        <taxon>Pentapetalae</taxon>
        <taxon>rosids</taxon>
        <taxon>Vitales</taxon>
        <taxon>Vitaceae</taxon>
        <taxon>Viteae</taxon>
        <taxon>Vitis</taxon>
    </lineage>
</organism>
<evidence type="ECO:0000256" key="7">
    <source>
        <dbReference type="ARBA" id="ARBA00022692"/>
    </source>
</evidence>
<evidence type="ECO:0000256" key="4">
    <source>
        <dbReference type="ARBA" id="ARBA00022527"/>
    </source>
</evidence>
<evidence type="ECO:0000256" key="18">
    <source>
        <dbReference type="ARBA" id="ARBA00047899"/>
    </source>
</evidence>
<evidence type="ECO:0000256" key="13">
    <source>
        <dbReference type="ARBA" id="ARBA00022989"/>
    </source>
</evidence>
<comment type="catalytic activity">
    <reaction evidence="18">
        <text>L-threonyl-[protein] + ATP = O-phospho-L-threonyl-[protein] + ADP + H(+)</text>
        <dbReference type="Rhea" id="RHEA:46608"/>
        <dbReference type="Rhea" id="RHEA-COMP:11060"/>
        <dbReference type="Rhea" id="RHEA-COMP:11605"/>
        <dbReference type="ChEBI" id="CHEBI:15378"/>
        <dbReference type="ChEBI" id="CHEBI:30013"/>
        <dbReference type="ChEBI" id="CHEBI:30616"/>
        <dbReference type="ChEBI" id="CHEBI:61977"/>
        <dbReference type="ChEBI" id="CHEBI:456216"/>
        <dbReference type="EC" id="2.7.11.1"/>
    </reaction>
</comment>
<keyword evidence="7" id="KW-0812">Transmembrane</keyword>
<evidence type="ECO:0000256" key="16">
    <source>
        <dbReference type="ARBA" id="ARBA00023170"/>
    </source>
</evidence>
<protein>
    <recommendedName>
        <fullName evidence="2">non-specific serine/threonine protein kinase</fullName>
        <ecNumber evidence="2">2.7.11.1</ecNumber>
    </recommendedName>
</protein>
<name>A5BIW6_VITVI</name>
<evidence type="ECO:0000256" key="5">
    <source>
        <dbReference type="ARBA" id="ARBA00022553"/>
    </source>
</evidence>
<dbReference type="FunFam" id="3.30.200.20:FF:000951">
    <property type="entry name" value="Uncharacterized protein"/>
    <property type="match status" value="1"/>
</dbReference>
<evidence type="ECO:0000256" key="9">
    <source>
        <dbReference type="ARBA" id="ARBA00022734"/>
    </source>
</evidence>
<evidence type="ECO:0000256" key="17">
    <source>
        <dbReference type="ARBA" id="ARBA00023180"/>
    </source>
</evidence>
<dbReference type="GO" id="GO:0005886">
    <property type="term" value="C:plasma membrane"/>
    <property type="evidence" value="ECO:0007669"/>
    <property type="project" value="UniProtKB-SubCell"/>
</dbReference>
<dbReference type="PROSITE" id="PS50011">
    <property type="entry name" value="PROTEIN_KINASE_DOM"/>
    <property type="match status" value="1"/>
</dbReference>
<dbReference type="InterPro" id="IPR001480">
    <property type="entry name" value="Bulb-type_lectin_dom"/>
</dbReference>
<evidence type="ECO:0000256" key="2">
    <source>
        <dbReference type="ARBA" id="ARBA00012513"/>
    </source>
</evidence>
<keyword evidence="5" id="KW-0597">Phosphoprotein</keyword>
<keyword evidence="11" id="KW-0418">Kinase</keyword>
<dbReference type="PANTHER" id="PTHR27002">
    <property type="entry name" value="RECEPTOR-LIKE SERINE/THREONINE-PROTEIN KINASE SD1-8"/>
    <property type="match status" value="1"/>
</dbReference>
<feature type="domain" description="Apple" evidence="23">
    <location>
        <begin position="256"/>
        <end position="336"/>
    </location>
</feature>
<comment type="subcellular location">
    <subcellularLocation>
        <location evidence="1">Cell membrane</location>
        <topology evidence="1">Single-pass type I membrane protein</topology>
    </subcellularLocation>
</comment>